<dbReference type="PROSITE" id="PS50994">
    <property type="entry name" value="INTEGRASE"/>
    <property type="match status" value="1"/>
</dbReference>
<comment type="caution">
    <text evidence="5">The sequence shown here is derived from an EMBL/GenBank/DDBJ whole genome shotgun (WGS) entry which is preliminary data.</text>
</comment>
<evidence type="ECO:0000256" key="1">
    <source>
        <dbReference type="ARBA" id="ARBA00022670"/>
    </source>
</evidence>
<dbReference type="InterPro" id="IPR001584">
    <property type="entry name" value="Integrase_cat-core"/>
</dbReference>
<dbReference type="InterPro" id="IPR012337">
    <property type="entry name" value="RNaseH-like_sf"/>
</dbReference>
<dbReference type="InterPro" id="IPR039537">
    <property type="entry name" value="Retrotran_Ty1/copia-like"/>
</dbReference>
<dbReference type="PANTHER" id="PTHR42648:SF18">
    <property type="entry name" value="RETROTRANSPOSON, UNCLASSIFIED-LIKE PROTEIN"/>
    <property type="match status" value="1"/>
</dbReference>
<feature type="compositionally biased region" description="Polar residues" evidence="3">
    <location>
        <begin position="556"/>
        <end position="592"/>
    </location>
</feature>
<dbReference type="Gene3D" id="3.30.420.10">
    <property type="entry name" value="Ribonuclease H-like superfamily/Ribonuclease H"/>
    <property type="match status" value="1"/>
</dbReference>
<gene>
    <name evidence="5" type="ORF">Tci_024093</name>
</gene>
<dbReference type="EMBL" id="BKCJ010002967">
    <property type="protein sequence ID" value="GEU52115.1"/>
    <property type="molecule type" value="Genomic_DNA"/>
</dbReference>
<dbReference type="SUPFAM" id="SSF53098">
    <property type="entry name" value="Ribonuclease H-like"/>
    <property type="match status" value="1"/>
</dbReference>
<dbReference type="Pfam" id="PF00665">
    <property type="entry name" value="rve"/>
    <property type="match status" value="1"/>
</dbReference>
<name>A0A6L2KVU5_TANCI</name>
<feature type="region of interest" description="Disordered" evidence="3">
    <location>
        <begin position="535"/>
        <end position="608"/>
    </location>
</feature>
<protein>
    <recommendedName>
        <fullName evidence="4">Integrase catalytic domain-containing protein</fullName>
    </recommendedName>
</protein>
<dbReference type="PANTHER" id="PTHR42648">
    <property type="entry name" value="TRANSPOSASE, PUTATIVE-RELATED"/>
    <property type="match status" value="1"/>
</dbReference>
<dbReference type="GO" id="GO:0003676">
    <property type="term" value="F:nucleic acid binding"/>
    <property type="evidence" value="ECO:0007669"/>
    <property type="project" value="InterPro"/>
</dbReference>
<reference evidence="5" key="1">
    <citation type="journal article" date="2019" name="Sci. Rep.">
        <title>Draft genome of Tanacetum cinerariifolium, the natural source of mosquito coil.</title>
        <authorList>
            <person name="Yamashiro T."/>
            <person name="Shiraishi A."/>
            <person name="Satake H."/>
            <person name="Nakayama K."/>
        </authorList>
    </citation>
    <scope>NUCLEOTIDE SEQUENCE</scope>
</reference>
<feature type="coiled-coil region" evidence="2">
    <location>
        <begin position="390"/>
        <end position="417"/>
    </location>
</feature>
<evidence type="ECO:0000259" key="4">
    <source>
        <dbReference type="PROSITE" id="PS50994"/>
    </source>
</evidence>
<dbReference type="GO" id="GO:0015074">
    <property type="term" value="P:DNA integration"/>
    <property type="evidence" value="ECO:0007669"/>
    <property type="project" value="InterPro"/>
</dbReference>
<dbReference type="GO" id="GO:0006508">
    <property type="term" value="P:proteolysis"/>
    <property type="evidence" value="ECO:0007669"/>
    <property type="project" value="UniProtKB-KW"/>
</dbReference>
<organism evidence="5">
    <name type="scientific">Tanacetum cinerariifolium</name>
    <name type="common">Dalmatian daisy</name>
    <name type="synonym">Chrysanthemum cinerariifolium</name>
    <dbReference type="NCBI Taxonomy" id="118510"/>
    <lineage>
        <taxon>Eukaryota</taxon>
        <taxon>Viridiplantae</taxon>
        <taxon>Streptophyta</taxon>
        <taxon>Embryophyta</taxon>
        <taxon>Tracheophyta</taxon>
        <taxon>Spermatophyta</taxon>
        <taxon>Magnoliopsida</taxon>
        <taxon>eudicotyledons</taxon>
        <taxon>Gunneridae</taxon>
        <taxon>Pentapetalae</taxon>
        <taxon>asterids</taxon>
        <taxon>campanulids</taxon>
        <taxon>Asterales</taxon>
        <taxon>Asteraceae</taxon>
        <taxon>Asteroideae</taxon>
        <taxon>Anthemideae</taxon>
        <taxon>Anthemidinae</taxon>
        <taxon>Tanacetum</taxon>
    </lineage>
</organism>
<dbReference type="InterPro" id="IPR036397">
    <property type="entry name" value="RNaseH_sf"/>
</dbReference>
<evidence type="ECO:0000256" key="3">
    <source>
        <dbReference type="SAM" id="MobiDB-lite"/>
    </source>
</evidence>
<keyword evidence="1" id="KW-0378">Hydrolase</keyword>
<dbReference type="AlphaFoldDB" id="A0A6L2KVU5"/>
<accession>A0A6L2KVU5</accession>
<proteinExistence type="predicted"/>
<feature type="domain" description="Integrase catalytic" evidence="4">
    <location>
        <begin position="710"/>
        <end position="885"/>
    </location>
</feature>
<dbReference type="GO" id="GO:0008233">
    <property type="term" value="F:peptidase activity"/>
    <property type="evidence" value="ECO:0007669"/>
    <property type="project" value="UniProtKB-KW"/>
</dbReference>
<evidence type="ECO:0000256" key="2">
    <source>
        <dbReference type="SAM" id="Coils"/>
    </source>
</evidence>
<sequence length="929" mass="105440">MTTLAEHIIVTRAENRPPMLEKPMYDSWASRICLFIKGNKHGRMILDSIDYGLLSYTTVEENRQTIPQKYSELTEAQQLQDDCDVQATNIILHGLPPDVVIVQQVQGRQNHNYASTRNKGIATTSKGNFTGGQPRVEASQILDVEQLSFLATPGISKALVAQQTIPQNSSFQTEDLDAYDSDCDDLSSAKAVSMANLSSCDLEVLSEDTNSFAPNDLLVLSLVEQMTHHIALLDKENQTNKMVNESLTAELERYKKVTILNKDLIVIAKEHAVIFVIDNEETLILEEESRSKMLDKQNDPISIEKKIKISLIDYSTLNRIKEDFGIRFVTQKELSTQQAFWLKHSSLSETPVKSHTPVRIEAPSELPKIFQRENFGVNLNAPTFNQLFEINELKAQLQEKDTVIRNLKDRIKSLNGNDSLDYVKKDINEIETINIELEHRNSKGKNVVDTAVSKPSATIALGMFTLDIEPISPKLKNNRDAHEVYIEKTIEYTDTLCGFEKRARTQNPSEPLLESACMFTKHIQELLVYVSQTCPNSPKPSEKLTNSLKTKDSNKPLLTSTRVKPTTRASGSKLSGNTKNNRITRPSSSNQKNKVEDHSRKVKSSLNKMNSVSKLVNSGCSKHMTGNRSQLINFVCKFLGTVKFGNDHIAKIMGYEYYQMGNVTISQVYYVEGLDGVDLLKGSRVRGLPKIKYQNDHLCSIYALDKSKKHSYKPKAEDSIQEKLYLMHIYLCGPIRVQSIRRRKFILVIVDDFSRFKWVKILRSKDEGLEFVIKFLKMTQVRLNATIRNIRTDNGTEFVNQTLRDYYKEVRISHQILVARTPQQNGVIERRNRTLIEVARTMLIFSKDLLSLWAEAVATACYTQNRSTIQKRHNKTPYALLHDRKPDLSYLHVFGALCYPTNDGKDLGKSKPKVDIGISVGYSLAKKTF</sequence>
<evidence type="ECO:0000313" key="5">
    <source>
        <dbReference type="EMBL" id="GEU52115.1"/>
    </source>
</evidence>
<dbReference type="InterPro" id="IPR054722">
    <property type="entry name" value="PolX-like_BBD"/>
</dbReference>
<keyword evidence="2" id="KW-0175">Coiled coil</keyword>
<dbReference type="Pfam" id="PF22936">
    <property type="entry name" value="Pol_BBD"/>
    <property type="match status" value="1"/>
</dbReference>
<keyword evidence="1" id="KW-0645">Protease</keyword>